<reference evidence="4 5" key="1">
    <citation type="submission" date="2018-01" db="EMBL/GenBank/DDBJ databases">
        <title>Tropical forage species Digitaria eriantha prevents oxidative stress under low temperature conditions by the incorporation of polyhydroxybutyrate-producing endophytic bacteria.</title>
        <authorList>
            <person name="Stritzler M."/>
            <person name="Ayub N."/>
        </authorList>
    </citation>
    <scope>NUCLEOTIDE SEQUENCE [LARGE SCALE GENOMIC DNA]</scope>
    <source>
        <strain evidence="4 5">FR1</strain>
    </source>
</reference>
<dbReference type="EMBL" id="CP025738">
    <property type="protein sequence ID" value="AUO47308.1"/>
    <property type="molecule type" value="Genomic_DNA"/>
</dbReference>
<name>A0ABM6R1F6_PSEO1</name>
<evidence type="ECO:0000313" key="5">
    <source>
        <dbReference type="Proteomes" id="UP000235315"/>
    </source>
</evidence>
<sequence>MTLIDTIAQRITAGPSCEAMACSTQTLSMHVLDTVGAWIAGRATTEGRLLNGLATAAPFNSSFLDTVGLFAATARLTEVDDIHMASCTTPGGLVVMTALALATNTPDGLLDQNRFAAALHVGYDVMTGIGEAVSGPRILHQGVWPSLLLAPVTAAAITAKLLDLDVERTAHALSIALTSSNGRPGGNASAGVASARGTSARWLLFGMAARTGCAAALSAAAGFTGDRALLENEQASPMRGINISHARIASILQERPAIMSTSIKPYCAAKHNIAAIYGFRQLLDQGIAHESLTKVRVRLPPLHAHMVAHYNVEASRLSRVTSCAYNLALMGVMPDVLLDVERARPQRDAELTRLAGKVEVVADEQLRGVTPHAYPAVVELLVGERIVGSETIIHAWGDPQLPFQIDDARQKFRRLSRGLLAPDAVLELEGHCLEAAHDAYARARVWKQLAAIDRDQSARSAS</sequence>
<dbReference type="Pfam" id="PF03972">
    <property type="entry name" value="MmgE_PrpD_N"/>
    <property type="match status" value="1"/>
</dbReference>
<dbReference type="PANTHER" id="PTHR16943">
    <property type="entry name" value="2-METHYLCITRATE DEHYDRATASE-RELATED"/>
    <property type="match status" value="1"/>
</dbReference>
<evidence type="ECO:0000256" key="1">
    <source>
        <dbReference type="ARBA" id="ARBA00006174"/>
    </source>
</evidence>
<organism evidence="4 5">
    <name type="scientific">Pseudomonas ogarae (strain DSM 112162 / CECT 30235 / F113)</name>
    <dbReference type="NCBI Taxonomy" id="1114970"/>
    <lineage>
        <taxon>Bacteria</taxon>
        <taxon>Pseudomonadati</taxon>
        <taxon>Pseudomonadota</taxon>
        <taxon>Gammaproteobacteria</taxon>
        <taxon>Pseudomonadales</taxon>
        <taxon>Pseudomonadaceae</taxon>
        <taxon>Pseudomonas</taxon>
    </lineage>
</organism>
<comment type="similarity">
    <text evidence="1">Belongs to the PrpD family.</text>
</comment>
<dbReference type="InterPro" id="IPR036148">
    <property type="entry name" value="MmgE/PrpD_sf"/>
</dbReference>
<protein>
    <submittedName>
        <fullName evidence="4">2-methylcitrate dehydratase</fullName>
    </submittedName>
</protein>
<evidence type="ECO:0000259" key="3">
    <source>
        <dbReference type="Pfam" id="PF19305"/>
    </source>
</evidence>
<dbReference type="InterPro" id="IPR005656">
    <property type="entry name" value="MmgE_PrpD"/>
</dbReference>
<dbReference type="RefSeq" id="WP_014338878.1">
    <property type="nucleotide sequence ID" value="NC_016830.1"/>
</dbReference>
<dbReference type="Gene3D" id="3.30.1330.120">
    <property type="entry name" value="2-methylcitrate dehydratase PrpD"/>
    <property type="match status" value="1"/>
</dbReference>
<dbReference type="PANTHER" id="PTHR16943:SF8">
    <property type="entry name" value="2-METHYLCITRATE DEHYDRATASE"/>
    <property type="match status" value="1"/>
</dbReference>
<feature type="domain" description="MmgE/PrpD N-terminal" evidence="2">
    <location>
        <begin position="27"/>
        <end position="234"/>
    </location>
</feature>
<dbReference type="InterPro" id="IPR045336">
    <property type="entry name" value="MmgE_PrpD_N"/>
</dbReference>
<dbReference type="SUPFAM" id="SSF103378">
    <property type="entry name" value="2-methylcitrate dehydratase PrpD"/>
    <property type="match status" value="1"/>
</dbReference>
<dbReference type="InterPro" id="IPR042183">
    <property type="entry name" value="MmgE/PrpD_sf_1"/>
</dbReference>
<proteinExistence type="inferred from homology"/>
<evidence type="ECO:0000313" key="4">
    <source>
        <dbReference type="EMBL" id="AUO47308.1"/>
    </source>
</evidence>
<gene>
    <name evidence="4" type="ORF">C1C98_18580</name>
</gene>
<accession>A0ABM6R1F6</accession>
<dbReference type="InterPro" id="IPR042188">
    <property type="entry name" value="MmgE/PrpD_sf_2"/>
</dbReference>
<dbReference type="Proteomes" id="UP000235315">
    <property type="component" value="Chromosome"/>
</dbReference>
<feature type="domain" description="MmgE/PrpD C-terminal" evidence="3">
    <location>
        <begin position="266"/>
        <end position="427"/>
    </location>
</feature>
<dbReference type="Gene3D" id="1.10.4100.10">
    <property type="entry name" value="2-methylcitrate dehydratase PrpD"/>
    <property type="match status" value="1"/>
</dbReference>
<dbReference type="InterPro" id="IPR045337">
    <property type="entry name" value="MmgE_PrpD_C"/>
</dbReference>
<evidence type="ECO:0000259" key="2">
    <source>
        <dbReference type="Pfam" id="PF03972"/>
    </source>
</evidence>
<dbReference type="Pfam" id="PF19305">
    <property type="entry name" value="MmgE_PrpD_C"/>
    <property type="match status" value="1"/>
</dbReference>
<keyword evidence="5" id="KW-1185">Reference proteome</keyword>